<name>A0A291QYE8_9BACT</name>
<evidence type="ECO:0000313" key="2">
    <source>
        <dbReference type="Proteomes" id="UP000220133"/>
    </source>
</evidence>
<protein>
    <recommendedName>
        <fullName evidence="3">Limonene hydroxylase</fullName>
    </recommendedName>
</protein>
<dbReference type="EMBL" id="CP023777">
    <property type="protein sequence ID" value="ATL49049.1"/>
    <property type="molecule type" value="Genomic_DNA"/>
</dbReference>
<sequence>MFKNNQEQKSTDTDQPVLPWEQRPAIFEILKANLDENDQPIVQELPLPDEDRIHIADGNQLQWAAGARDGVLTFHANPAEITQKAVQIAELVKAIADNNGLDDRIALYGILMKDDVLHYLDTTIEHILNLSVKVRPYLHAFARWLAFHAPDRGAVKFGMALLGLIRDKEDMENICILGAHDEFTLFAVVAIVQMSDNPEGTLWRLGKKVHGWGRIHIVRRLLDTKDEDIKSWLMVEGFRNTVMNEYLAYPCAVAGNLRTALLAKDIDEEMLDAAGEIIQALINPGPMEGIDEYDDGPVVIQRYISHLLHKANTLHQYILLQQLSTFLQDPKANWDARIDYGWSEDLRSDLLFDIHQILASPHWKHILSMVMSDLNTQQVWEVAKVSDALDINIEAWCWERLQQNPTDETSWYLMMKRMTLERLPELLSFAKLHIPLQEIAIGAAKELGFNKAFTMHRCLDCLLLKLGEFPGYGYEFVEAATRSPVIRNRNNAVKVLESWGKSHWQEGTWQLLQTASQVEPNEDVNGKMLDLLEL</sequence>
<accession>A0A291QYE8</accession>
<gene>
    <name evidence="1" type="ORF">COR50_18775</name>
</gene>
<keyword evidence="2" id="KW-1185">Reference proteome</keyword>
<proteinExistence type="predicted"/>
<evidence type="ECO:0000313" key="1">
    <source>
        <dbReference type="EMBL" id="ATL49049.1"/>
    </source>
</evidence>
<reference evidence="1 2" key="1">
    <citation type="submission" date="2017-10" db="EMBL/GenBank/DDBJ databases">
        <title>Paenichitinophaga pekingensis gen. nov., sp. nov., isolated from activated sludge.</title>
        <authorList>
            <person name="Jin D."/>
            <person name="Kong X."/>
            <person name="Deng Y."/>
            <person name="Bai Z."/>
        </authorList>
    </citation>
    <scope>NUCLEOTIDE SEQUENCE [LARGE SCALE GENOMIC DNA]</scope>
    <source>
        <strain evidence="1 2">13</strain>
    </source>
</reference>
<dbReference type="AlphaFoldDB" id="A0A291QYE8"/>
<dbReference type="KEGG" id="cbae:COR50_18775"/>
<organism evidence="1 2">
    <name type="scientific">Chitinophaga caeni</name>
    <dbReference type="NCBI Taxonomy" id="2029983"/>
    <lineage>
        <taxon>Bacteria</taxon>
        <taxon>Pseudomonadati</taxon>
        <taxon>Bacteroidota</taxon>
        <taxon>Chitinophagia</taxon>
        <taxon>Chitinophagales</taxon>
        <taxon>Chitinophagaceae</taxon>
        <taxon>Chitinophaga</taxon>
    </lineage>
</organism>
<evidence type="ECO:0008006" key="3">
    <source>
        <dbReference type="Google" id="ProtNLM"/>
    </source>
</evidence>
<dbReference type="Proteomes" id="UP000220133">
    <property type="component" value="Chromosome"/>
</dbReference>